<keyword evidence="2" id="KW-0411">Iron-sulfur</keyword>
<comment type="cofactor">
    <cofactor evidence="1">
        <name>[4Fe-4S] cluster</name>
        <dbReference type="ChEBI" id="CHEBI:49883"/>
    </cofactor>
</comment>
<dbReference type="PANTHER" id="PTHR10949:SF0">
    <property type="entry name" value="LIPOYL SYNTHASE, MITOCHONDRIAL"/>
    <property type="match status" value="1"/>
</dbReference>
<dbReference type="GO" id="GO:0051539">
    <property type="term" value="F:4 iron, 4 sulfur cluster binding"/>
    <property type="evidence" value="ECO:0007669"/>
    <property type="project" value="UniProtKB-KW"/>
</dbReference>
<gene>
    <name evidence="3" type="ORF">S06H3_17039</name>
</gene>
<protein>
    <recommendedName>
        <fullName evidence="4">Lipoyl synthase N-terminal domain-containing protein</fullName>
    </recommendedName>
</protein>
<comment type="caution">
    <text evidence="3">The sequence shown here is derived from an EMBL/GenBank/DDBJ whole genome shotgun (WGS) entry which is preliminary data.</text>
</comment>
<dbReference type="SUPFAM" id="SSF102114">
    <property type="entry name" value="Radical SAM enzymes"/>
    <property type="match status" value="1"/>
</dbReference>
<reference evidence="3" key="1">
    <citation type="journal article" date="2014" name="Front. Microbiol.">
        <title>High frequency of phylogenetically diverse reductive dehalogenase-homologous genes in deep subseafloor sedimentary metagenomes.</title>
        <authorList>
            <person name="Kawai M."/>
            <person name="Futagami T."/>
            <person name="Toyoda A."/>
            <person name="Takaki Y."/>
            <person name="Nishi S."/>
            <person name="Hori S."/>
            <person name="Arai W."/>
            <person name="Tsubouchi T."/>
            <person name="Morono Y."/>
            <person name="Uchiyama I."/>
            <person name="Ito T."/>
            <person name="Fujiyama A."/>
            <person name="Inagaki F."/>
            <person name="Takami H."/>
        </authorList>
    </citation>
    <scope>NUCLEOTIDE SEQUENCE</scope>
    <source>
        <strain evidence="3">Expedition CK06-06</strain>
    </source>
</reference>
<dbReference type="GO" id="GO:0016992">
    <property type="term" value="F:lipoate synthase activity"/>
    <property type="evidence" value="ECO:0007669"/>
    <property type="project" value="InterPro"/>
</dbReference>
<dbReference type="AlphaFoldDB" id="X1KB62"/>
<organism evidence="3">
    <name type="scientific">marine sediment metagenome</name>
    <dbReference type="NCBI Taxonomy" id="412755"/>
    <lineage>
        <taxon>unclassified sequences</taxon>
        <taxon>metagenomes</taxon>
        <taxon>ecological metagenomes</taxon>
    </lineage>
</organism>
<keyword evidence="2" id="KW-0479">Metal-binding</keyword>
<evidence type="ECO:0008006" key="4">
    <source>
        <dbReference type="Google" id="ProtNLM"/>
    </source>
</evidence>
<proteinExistence type="predicted"/>
<name>X1KB62_9ZZZZ</name>
<keyword evidence="2" id="KW-0004">4Fe-4S</keyword>
<keyword evidence="2" id="KW-0408">Iron</keyword>
<evidence type="ECO:0000313" key="3">
    <source>
        <dbReference type="EMBL" id="GAI04262.1"/>
    </source>
</evidence>
<accession>X1KB62</accession>
<dbReference type="InterPro" id="IPR058240">
    <property type="entry name" value="rSAM_sf"/>
</dbReference>
<evidence type="ECO:0000256" key="1">
    <source>
        <dbReference type="ARBA" id="ARBA00001966"/>
    </source>
</evidence>
<dbReference type="EMBL" id="BARV01008481">
    <property type="protein sequence ID" value="GAI04262.1"/>
    <property type="molecule type" value="Genomic_DNA"/>
</dbReference>
<evidence type="ECO:0000256" key="2">
    <source>
        <dbReference type="ARBA" id="ARBA00022485"/>
    </source>
</evidence>
<sequence>MLGLGEMKSEVAETLTDLKRTGCRYVTLGQYLAPSKDHVPVARYVSPEEFEGWAETARSMGFKGVAAGPLVRSSYRADEMFKAEHVLS</sequence>
<dbReference type="InterPro" id="IPR003698">
    <property type="entry name" value="Lipoyl_synth"/>
</dbReference>
<dbReference type="PANTHER" id="PTHR10949">
    <property type="entry name" value="LIPOYL SYNTHASE"/>
    <property type="match status" value="1"/>
</dbReference>